<feature type="transmembrane region" description="Helical" evidence="10">
    <location>
        <begin position="41"/>
        <end position="60"/>
    </location>
</feature>
<feature type="transmembrane region" description="Helical" evidence="10">
    <location>
        <begin position="374"/>
        <end position="395"/>
    </location>
</feature>
<keyword evidence="5 10" id="KW-0812">Transmembrane</keyword>
<feature type="transmembrane region" description="Helical" evidence="10">
    <location>
        <begin position="293"/>
        <end position="321"/>
    </location>
</feature>
<keyword evidence="7 10" id="KW-1133">Transmembrane helix</keyword>
<comment type="subcellular location">
    <subcellularLocation>
        <location evidence="1">Cell membrane</location>
        <topology evidence="1">Multi-pass membrane protein</topology>
    </subcellularLocation>
</comment>
<proteinExistence type="predicted"/>
<accession>A0ABV8B2J6</accession>
<evidence type="ECO:0000256" key="7">
    <source>
        <dbReference type="ARBA" id="ARBA00022989"/>
    </source>
</evidence>
<evidence type="ECO:0000256" key="4">
    <source>
        <dbReference type="ARBA" id="ARBA00022538"/>
    </source>
</evidence>
<feature type="transmembrane region" description="Helical" evidence="10">
    <location>
        <begin position="72"/>
        <end position="96"/>
    </location>
</feature>
<evidence type="ECO:0000256" key="8">
    <source>
        <dbReference type="ARBA" id="ARBA00023065"/>
    </source>
</evidence>
<gene>
    <name evidence="11" type="ORF">ACFOU2_10510</name>
</gene>
<dbReference type="PANTHER" id="PTHR32024">
    <property type="entry name" value="TRK SYSTEM POTASSIUM UPTAKE PROTEIN TRKG-RELATED"/>
    <property type="match status" value="1"/>
</dbReference>
<organism evidence="11 12">
    <name type="scientific">Bacillus songklensis</name>
    <dbReference type="NCBI Taxonomy" id="1069116"/>
    <lineage>
        <taxon>Bacteria</taxon>
        <taxon>Bacillati</taxon>
        <taxon>Bacillota</taxon>
        <taxon>Bacilli</taxon>
        <taxon>Bacillales</taxon>
        <taxon>Bacillaceae</taxon>
        <taxon>Bacillus</taxon>
    </lineage>
</organism>
<name>A0ABV8B2J6_9BACI</name>
<evidence type="ECO:0000256" key="9">
    <source>
        <dbReference type="ARBA" id="ARBA00023136"/>
    </source>
</evidence>
<evidence type="ECO:0000256" key="5">
    <source>
        <dbReference type="ARBA" id="ARBA00022692"/>
    </source>
</evidence>
<dbReference type="InterPro" id="IPR003445">
    <property type="entry name" value="Cat_transpt"/>
</dbReference>
<keyword evidence="9 10" id="KW-0472">Membrane</keyword>
<keyword evidence="6" id="KW-0630">Potassium</keyword>
<evidence type="ECO:0000256" key="3">
    <source>
        <dbReference type="ARBA" id="ARBA00022475"/>
    </source>
</evidence>
<dbReference type="InterPro" id="IPR004772">
    <property type="entry name" value="TrkH"/>
</dbReference>
<dbReference type="Proteomes" id="UP001595752">
    <property type="component" value="Unassembled WGS sequence"/>
</dbReference>
<feature type="transmembrane region" description="Helical" evidence="10">
    <location>
        <begin position="401"/>
        <end position="422"/>
    </location>
</feature>
<keyword evidence="8" id="KW-0406">Ion transport</keyword>
<evidence type="ECO:0000256" key="2">
    <source>
        <dbReference type="ARBA" id="ARBA00022448"/>
    </source>
</evidence>
<dbReference type="Pfam" id="PF02386">
    <property type="entry name" value="TrkH"/>
    <property type="match status" value="1"/>
</dbReference>
<keyword evidence="2" id="KW-0813">Transport</keyword>
<comment type="caution">
    <text evidence="11">The sequence shown here is derived from an EMBL/GenBank/DDBJ whole genome shotgun (WGS) entry which is preliminary data.</text>
</comment>
<feature type="transmembrane region" description="Helical" evidence="10">
    <location>
        <begin position="224"/>
        <end position="243"/>
    </location>
</feature>
<dbReference type="RefSeq" id="WP_377914850.1">
    <property type="nucleotide sequence ID" value="NZ_JBHRZT010000043.1"/>
</dbReference>
<dbReference type="EMBL" id="JBHRZT010000043">
    <property type="protein sequence ID" value="MFC3883912.1"/>
    <property type="molecule type" value="Genomic_DNA"/>
</dbReference>
<feature type="transmembrane region" description="Helical" evidence="10">
    <location>
        <begin position="187"/>
        <end position="209"/>
    </location>
</feature>
<feature type="transmembrane region" description="Helical" evidence="10">
    <location>
        <begin position="117"/>
        <end position="144"/>
    </location>
</feature>
<dbReference type="PANTHER" id="PTHR32024:SF1">
    <property type="entry name" value="KTR SYSTEM POTASSIUM UPTAKE PROTEIN B"/>
    <property type="match status" value="1"/>
</dbReference>
<evidence type="ECO:0000313" key="11">
    <source>
        <dbReference type="EMBL" id="MFC3883912.1"/>
    </source>
</evidence>
<evidence type="ECO:0000313" key="12">
    <source>
        <dbReference type="Proteomes" id="UP001595752"/>
    </source>
</evidence>
<dbReference type="NCBIfam" id="TIGR00933">
    <property type="entry name" value="2a38"/>
    <property type="match status" value="1"/>
</dbReference>
<keyword evidence="4" id="KW-0633">Potassium transport</keyword>
<sequence>MLPKRIQLAPPQLLILFFAFFILLGAILLKLPIATKEPISWIDALFTITSATTVTGLTSVDTGTTYTLFGQTIIMLWIQIGGLGIMSFAILIFIMLGKKIGFKERVLIQQSLNQTSFGGVIRLVVNLFAFAFIIEIIAVIFLAIRWVPEFGVAQGLYFSFFHAVSAFNNAGFGLLPDNLMKYVGDPIVNIVITSLFIIGGLGFTVLIDLHNKRRWKKLSLHSKLMILGTLLLNALSMIIILLLEMDNPKTLGALDWSEKLWGSYFQGVSPRTAGFNTIDVTALKDSTAFYMMLLMFVGAGSASTGGGIKLTTFLIIVLSVFTYLKGKEDIQVFKRTIDNKLVFKALAITMISLLFIFVAAFILTITEKAPFVKIIFEVISAFGTVGLTMGLTFQLTAIGKLVIIFMMSIGKLGPLTLAFSLARREHSKIGYPKEDVLAG</sequence>
<protein>
    <submittedName>
        <fullName evidence="11">TrkH family potassium uptake protein</fullName>
    </submittedName>
</protein>
<keyword evidence="12" id="KW-1185">Reference proteome</keyword>
<evidence type="ECO:0000256" key="10">
    <source>
        <dbReference type="SAM" id="Phobius"/>
    </source>
</evidence>
<feature type="transmembrane region" description="Helical" evidence="10">
    <location>
        <begin position="12"/>
        <end position="29"/>
    </location>
</feature>
<feature type="transmembrane region" description="Helical" evidence="10">
    <location>
        <begin position="156"/>
        <end position="175"/>
    </location>
</feature>
<feature type="transmembrane region" description="Helical" evidence="10">
    <location>
        <begin position="341"/>
        <end position="362"/>
    </location>
</feature>
<evidence type="ECO:0000256" key="6">
    <source>
        <dbReference type="ARBA" id="ARBA00022958"/>
    </source>
</evidence>
<keyword evidence="3" id="KW-1003">Cell membrane</keyword>
<reference evidence="12" key="1">
    <citation type="journal article" date="2019" name="Int. J. Syst. Evol. Microbiol.">
        <title>The Global Catalogue of Microorganisms (GCM) 10K type strain sequencing project: providing services to taxonomists for standard genome sequencing and annotation.</title>
        <authorList>
            <consortium name="The Broad Institute Genomics Platform"/>
            <consortium name="The Broad Institute Genome Sequencing Center for Infectious Disease"/>
            <person name="Wu L."/>
            <person name="Ma J."/>
        </authorList>
    </citation>
    <scope>NUCLEOTIDE SEQUENCE [LARGE SCALE GENOMIC DNA]</scope>
    <source>
        <strain evidence="12">CCUG 61889</strain>
    </source>
</reference>
<evidence type="ECO:0000256" key="1">
    <source>
        <dbReference type="ARBA" id="ARBA00004651"/>
    </source>
</evidence>